<accession>A0A9D4GKX6</accession>
<dbReference type="AlphaFoldDB" id="A0A9D4GKX6"/>
<gene>
    <name evidence="1" type="ORF">DPMN_144354</name>
</gene>
<dbReference type="Proteomes" id="UP000828390">
    <property type="component" value="Unassembled WGS sequence"/>
</dbReference>
<dbReference type="SUPFAM" id="SSF69322">
    <property type="entry name" value="Tricorn protease domain 2"/>
    <property type="match status" value="1"/>
</dbReference>
<evidence type="ECO:0000313" key="2">
    <source>
        <dbReference type="Proteomes" id="UP000828390"/>
    </source>
</evidence>
<comment type="caution">
    <text evidence="1">The sequence shown here is derived from an EMBL/GenBank/DDBJ whole genome shotgun (WGS) entry which is preliminary data.</text>
</comment>
<reference evidence="1" key="2">
    <citation type="submission" date="2020-11" db="EMBL/GenBank/DDBJ databases">
        <authorList>
            <person name="McCartney M.A."/>
            <person name="Auch B."/>
            <person name="Kono T."/>
            <person name="Mallez S."/>
            <person name="Becker A."/>
            <person name="Gohl D.M."/>
            <person name="Silverstein K.A.T."/>
            <person name="Koren S."/>
            <person name="Bechman K.B."/>
            <person name="Herman A."/>
            <person name="Abrahante J.E."/>
            <person name="Garbe J."/>
        </authorList>
    </citation>
    <scope>NUCLEOTIDE SEQUENCE</scope>
    <source>
        <strain evidence="1">Duluth1</strain>
        <tissue evidence="1">Whole animal</tissue>
    </source>
</reference>
<sequence>MELLVSVDIKQTGDDLYEPYLSGLDFLPDGRLVAVENMNWKCIIMDDRLQILGTPYKFNAYPYDVVCLSQCEVAVTTNSKKVCLLYVSSDNVISLTRQINTSTYVFSICCMTPTTMVVSTYDDPRPVRMINQTGVESDFDRVLFNKKTYKHEDSKASARMSLQRKRWY</sequence>
<organism evidence="1 2">
    <name type="scientific">Dreissena polymorpha</name>
    <name type="common">Zebra mussel</name>
    <name type="synonym">Mytilus polymorpha</name>
    <dbReference type="NCBI Taxonomy" id="45954"/>
    <lineage>
        <taxon>Eukaryota</taxon>
        <taxon>Metazoa</taxon>
        <taxon>Spiralia</taxon>
        <taxon>Lophotrochozoa</taxon>
        <taxon>Mollusca</taxon>
        <taxon>Bivalvia</taxon>
        <taxon>Autobranchia</taxon>
        <taxon>Heteroconchia</taxon>
        <taxon>Euheterodonta</taxon>
        <taxon>Imparidentia</taxon>
        <taxon>Neoheterodontei</taxon>
        <taxon>Myida</taxon>
        <taxon>Dreissenoidea</taxon>
        <taxon>Dreissenidae</taxon>
        <taxon>Dreissena</taxon>
    </lineage>
</organism>
<protein>
    <submittedName>
        <fullName evidence="1">Uncharacterized protein</fullName>
    </submittedName>
</protein>
<keyword evidence="2" id="KW-1185">Reference proteome</keyword>
<dbReference type="EMBL" id="JAIWYP010000006">
    <property type="protein sequence ID" value="KAH3815822.1"/>
    <property type="molecule type" value="Genomic_DNA"/>
</dbReference>
<proteinExistence type="predicted"/>
<name>A0A9D4GKX6_DREPO</name>
<reference evidence="1" key="1">
    <citation type="journal article" date="2019" name="bioRxiv">
        <title>The Genome of the Zebra Mussel, Dreissena polymorpha: A Resource for Invasive Species Research.</title>
        <authorList>
            <person name="McCartney M.A."/>
            <person name="Auch B."/>
            <person name="Kono T."/>
            <person name="Mallez S."/>
            <person name="Zhang Y."/>
            <person name="Obille A."/>
            <person name="Becker A."/>
            <person name="Abrahante J.E."/>
            <person name="Garbe J."/>
            <person name="Badalamenti J.P."/>
            <person name="Herman A."/>
            <person name="Mangelson H."/>
            <person name="Liachko I."/>
            <person name="Sullivan S."/>
            <person name="Sone E.D."/>
            <person name="Koren S."/>
            <person name="Silverstein K.A.T."/>
            <person name="Beckman K.B."/>
            <person name="Gohl D.M."/>
        </authorList>
    </citation>
    <scope>NUCLEOTIDE SEQUENCE</scope>
    <source>
        <strain evidence="1">Duluth1</strain>
        <tissue evidence="1">Whole animal</tissue>
    </source>
</reference>
<evidence type="ECO:0000313" key="1">
    <source>
        <dbReference type="EMBL" id="KAH3815822.1"/>
    </source>
</evidence>